<proteinExistence type="predicted"/>
<dbReference type="InterPro" id="IPR023214">
    <property type="entry name" value="HAD_sf"/>
</dbReference>
<dbReference type="NCBIfam" id="TIGR01509">
    <property type="entry name" value="HAD-SF-IA-v3"/>
    <property type="match status" value="1"/>
</dbReference>
<dbReference type="RefSeq" id="WP_188514390.1">
    <property type="nucleotide sequence ID" value="NZ_BMGD01000003.1"/>
</dbReference>
<reference evidence="3" key="1">
    <citation type="journal article" date="2019" name="Int. J. Syst. Evol. Microbiol.">
        <title>The Global Catalogue of Microorganisms (GCM) 10K type strain sequencing project: providing services to taxonomists for standard genome sequencing and annotation.</title>
        <authorList>
            <consortium name="The Broad Institute Genomics Platform"/>
            <consortium name="The Broad Institute Genome Sequencing Center for Infectious Disease"/>
            <person name="Wu L."/>
            <person name="Ma J."/>
        </authorList>
    </citation>
    <scope>NUCLEOTIDE SEQUENCE [LARGE SCALE GENOMIC DNA]</scope>
    <source>
        <strain evidence="3">CGMCC 1.12851</strain>
    </source>
</reference>
<dbReference type="SFLD" id="SFLDS00003">
    <property type="entry name" value="Haloacid_Dehalogenase"/>
    <property type="match status" value="1"/>
</dbReference>
<dbReference type="PRINTS" id="PR00413">
    <property type="entry name" value="HADHALOGNASE"/>
</dbReference>
<dbReference type="Gene3D" id="1.10.150.240">
    <property type="entry name" value="Putative phosphatase, domain 2"/>
    <property type="match status" value="1"/>
</dbReference>
<dbReference type="InterPro" id="IPR011945">
    <property type="entry name" value="HAD-SF_ppase_IA/epoxid_hydro_N"/>
</dbReference>
<dbReference type="PANTHER" id="PTHR47829">
    <property type="entry name" value="HYDROLASE, PUTATIVE (AFU_ORTHOLOGUE AFUA_1G12880)-RELATED"/>
    <property type="match status" value="1"/>
</dbReference>
<evidence type="ECO:0000256" key="1">
    <source>
        <dbReference type="ARBA" id="ARBA00022990"/>
    </source>
</evidence>
<dbReference type="InterPro" id="IPR006439">
    <property type="entry name" value="HAD-SF_hydro_IA"/>
</dbReference>
<organism evidence="2 3">
    <name type="scientific">Blastomonas aquatica</name>
    <dbReference type="NCBI Taxonomy" id="1510276"/>
    <lineage>
        <taxon>Bacteria</taxon>
        <taxon>Pseudomonadati</taxon>
        <taxon>Pseudomonadota</taxon>
        <taxon>Alphaproteobacteria</taxon>
        <taxon>Sphingomonadales</taxon>
        <taxon>Sphingomonadaceae</taxon>
        <taxon>Blastomonas</taxon>
    </lineage>
</organism>
<dbReference type="Proteomes" id="UP000614261">
    <property type="component" value="Unassembled WGS sequence"/>
</dbReference>
<dbReference type="CDD" id="cd02603">
    <property type="entry name" value="HAD_sEH-N_like"/>
    <property type="match status" value="1"/>
</dbReference>
<dbReference type="InterPro" id="IPR052898">
    <property type="entry name" value="ACAD10-like"/>
</dbReference>
<dbReference type="SFLD" id="SFLDG01129">
    <property type="entry name" value="C1.5:_HAD__Beta-PGM__Phosphata"/>
    <property type="match status" value="1"/>
</dbReference>
<dbReference type="Gene3D" id="3.40.50.1000">
    <property type="entry name" value="HAD superfamily/HAD-like"/>
    <property type="match status" value="1"/>
</dbReference>
<protein>
    <submittedName>
        <fullName evidence="2">Haloacid dehalogenase</fullName>
    </submittedName>
</protein>
<dbReference type="InterPro" id="IPR023198">
    <property type="entry name" value="PGP-like_dom2"/>
</dbReference>
<dbReference type="EMBL" id="BMGD01000003">
    <property type="protein sequence ID" value="GGB66040.1"/>
    <property type="molecule type" value="Genomic_DNA"/>
</dbReference>
<sequence>MSFAAVIFDFGGVITSSPFEAFNRLEAQRGLPRDCIRQINAADPDTNAWARFERAEIDAAAFDDAFTAEAQARGLDIRGADVIGCLAGDVRPRMVDALDALKAAGFILGCITNNVRAGKGSAMVFDNARAAEIGAIMERFDHVIESSKAGVRKPDPRIYAMMCEALNVAPQACIYLDDLGVNCKPAAAMGMAAIKVTGEAQALADLRGLLNLSDDWPGA</sequence>
<gene>
    <name evidence="2" type="ORF">GCM10010833_21510</name>
</gene>
<evidence type="ECO:0000313" key="3">
    <source>
        <dbReference type="Proteomes" id="UP000614261"/>
    </source>
</evidence>
<dbReference type="InterPro" id="IPR036412">
    <property type="entry name" value="HAD-like_sf"/>
</dbReference>
<dbReference type="NCBIfam" id="TIGR02247">
    <property type="entry name" value="HAD-1A3-hyp"/>
    <property type="match status" value="1"/>
</dbReference>
<comment type="caution">
    <text evidence="2">The sequence shown here is derived from an EMBL/GenBank/DDBJ whole genome shotgun (WGS) entry which is preliminary data.</text>
</comment>
<accession>A0ABQ1JDA7</accession>
<name>A0ABQ1JDA7_9SPHN</name>
<dbReference type="Pfam" id="PF00702">
    <property type="entry name" value="Hydrolase"/>
    <property type="match status" value="1"/>
</dbReference>
<dbReference type="PANTHER" id="PTHR47829:SF1">
    <property type="entry name" value="HAD FAMILY PHOSPHATASE"/>
    <property type="match status" value="1"/>
</dbReference>
<keyword evidence="3" id="KW-1185">Reference proteome</keyword>
<dbReference type="SUPFAM" id="SSF56784">
    <property type="entry name" value="HAD-like"/>
    <property type="match status" value="1"/>
</dbReference>
<evidence type="ECO:0000313" key="2">
    <source>
        <dbReference type="EMBL" id="GGB66040.1"/>
    </source>
</evidence>
<keyword evidence="1" id="KW-0007">Acetylation</keyword>